<evidence type="ECO:0000256" key="3">
    <source>
        <dbReference type="ARBA" id="ARBA00023125"/>
    </source>
</evidence>
<dbReference type="GO" id="GO:0003677">
    <property type="term" value="F:DNA binding"/>
    <property type="evidence" value="ECO:0007669"/>
    <property type="project" value="UniProtKB-KW"/>
</dbReference>
<comment type="caution">
    <text evidence="6">The sequence shown here is derived from an EMBL/GenBank/DDBJ whole genome shotgun (WGS) entry which is preliminary data.</text>
</comment>
<reference evidence="6 7" key="1">
    <citation type="submission" date="2016-10" db="EMBL/GenBank/DDBJ databases">
        <title>Genome sequence of Planktotalea frisia SH6-1.</title>
        <authorList>
            <person name="Poehlein A."/>
            <person name="Bakenhus I."/>
            <person name="Voget S."/>
            <person name="Brinkhoff T."/>
            <person name="Simon M."/>
        </authorList>
    </citation>
    <scope>NUCLEOTIDE SEQUENCE [LARGE SCALE GENOMIC DNA]</scope>
    <source>
        <strain evidence="6 7">SH6-1</strain>
    </source>
</reference>
<dbReference type="SMART" id="SM01134">
    <property type="entry name" value="DeoRC"/>
    <property type="match status" value="1"/>
</dbReference>
<dbReference type="PANTHER" id="PTHR30363:SF4">
    <property type="entry name" value="GLYCEROL-3-PHOSPHATE REGULON REPRESSOR"/>
    <property type="match status" value="1"/>
</dbReference>
<dbReference type="PROSITE" id="PS51000">
    <property type="entry name" value="HTH_DEOR_2"/>
    <property type="match status" value="1"/>
</dbReference>
<keyword evidence="3" id="KW-0238">DNA-binding</keyword>
<dbReference type="SUPFAM" id="SSF100950">
    <property type="entry name" value="NagB/RpiA/CoA transferase-like"/>
    <property type="match status" value="1"/>
</dbReference>
<dbReference type="InterPro" id="IPR036390">
    <property type="entry name" value="WH_DNA-bd_sf"/>
</dbReference>
<sequence length="259" mass="28134">MSSKKRTRREAITQLVLEQGAVSIGSLAERFDVSMQTIRRDVDALCEGDMLHRVHGRIELSEEFLNTPFDQRAGTNLVGKRAIGEAAARLIPDGATLFISIGSTPLSVAQALRRRKGLTVITNNLSAAMTLSEEVSNRIILPGGEVRLPDRDILGNEVLDFFGRFRADFAVFGAAGVAEDGGLLEFHTTEVKATQKICENAQRSILAIDGSKFGRQAPALGDNIVDIDTVIVDRPPNGAFEPLMKKIKDHLLVAEGELT</sequence>
<dbReference type="RefSeq" id="WP_072628735.1">
    <property type="nucleotide sequence ID" value="NZ_JABBAN010000061.1"/>
</dbReference>
<dbReference type="STRING" id="696762.PFRI_00060"/>
<evidence type="ECO:0000256" key="2">
    <source>
        <dbReference type="ARBA" id="ARBA00023015"/>
    </source>
</evidence>
<evidence type="ECO:0000256" key="4">
    <source>
        <dbReference type="ARBA" id="ARBA00023163"/>
    </source>
</evidence>
<name>A0A1L9P2L8_9RHOB</name>
<dbReference type="Pfam" id="PF00455">
    <property type="entry name" value="DeoRC"/>
    <property type="match status" value="1"/>
</dbReference>
<feature type="domain" description="HTH deoR-type" evidence="5">
    <location>
        <begin position="5"/>
        <end position="60"/>
    </location>
</feature>
<keyword evidence="4" id="KW-0804">Transcription</keyword>
<organism evidence="6 7">
    <name type="scientific">Planktotalea frisia</name>
    <dbReference type="NCBI Taxonomy" id="696762"/>
    <lineage>
        <taxon>Bacteria</taxon>
        <taxon>Pseudomonadati</taxon>
        <taxon>Pseudomonadota</taxon>
        <taxon>Alphaproteobacteria</taxon>
        <taxon>Rhodobacterales</taxon>
        <taxon>Paracoccaceae</taxon>
        <taxon>Planktotalea</taxon>
    </lineage>
</organism>
<dbReference type="PANTHER" id="PTHR30363">
    <property type="entry name" value="HTH-TYPE TRANSCRIPTIONAL REGULATOR SRLR-RELATED"/>
    <property type="match status" value="1"/>
</dbReference>
<dbReference type="SMART" id="SM00420">
    <property type="entry name" value="HTH_DEOR"/>
    <property type="match status" value="1"/>
</dbReference>
<dbReference type="EMBL" id="MLCB01000001">
    <property type="protein sequence ID" value="OJI95741.1"/>
    <property type="molecule type" value="Genomic_DNA"/>
</dbReference>
<keyword evidence="7" id="KW-1185">Reference proteome</keyword>
<dbReference type="Gene3D" id="1.10.10.10">
    <property type="entry name" value="Winged helix-like DNA-binding domain superfamily/Winged helix DNA-binding domain"/>
    <property type="match status" value="1"/>
</dbReference>
<proteinExistence type="predicted"/>
<keyword evidence="2" id="KW-0805">Transcription regulation</keyword>
<accession>A0A1L9P2L8</accession>
<evidence type="ECO:0000313" key="7">
    <source>
        <dbReference type="Proteomes" id="UP000184514"/>
    </source>
</evidence>
<dbReference type="Gene3D" id="3.30.750.70">
    <property type="entry name" value="4-hydroxybutyrate coenzyme like domains"/>
    <property type="match status" value="1"/>
</dbReference>
<dbReference type="InterPro" id="IPR036388">
    <property type="entry name" value="WH-like_DNA-bd_sf"/>
</dbReference>
<evidence type="ECO:0000259" key="5">
    <source>
        <dbReference type="PROSITE" id="PS51000"/>
    </source>
</evidence>
<dbReference type="InterPro" id="IPR014036">
    <property type="entry name" value="DeoR-like_C"/>
</dbReference>
<evidence type="ECO:0000256" key="1">
    <source>
        <dbReference type="ARBA" id="ARBA00022491"/>
    </source>
</evidence>
<keyword evidence="1" id="KW-0678">Repressor</keyword>
<dbReference type="InterPro" id="IPR050313">
    <property type="entry name" value="Carb_Metab_HTH_regulators"/>
</dbReference>
<evidence type="ECO:0000313" key="6">
    <source>
        <dbReference type="EMBL" id="OJI95741.1"/>
    </source>
</evidence>
<dbReference type="AlphaFoldDB" id="A0A1L9P2L8"/>
<dbReference type="OrthoDB" id="9814815at2"/>
<dbReference type="GO" id="GO:0003700">
    <property type="term" value="F:DNA-binding transcription factor activity"/>
    <property type="evidence" value="ECO:0007669"/>
    <property type="project" value="InterPro"/>
</dbReference>
<dbReference type="InterPro" id="IPR037171">
    <property type="entry name" value="NagB/RpiA_transferase-like"/>
</dbReference>
<dbReference type="SUPFAM" id="SSF46785">
    <property type="entry name" value="Winged helix' DNA-binding domain"/>
    <property type="match status" value="1"/>
</dbReference>
<dbReference type="Pfam" id="PF08220">
    <property type="entry name" value="HTH_DeoR"/>
    <property type="match status" value="1"/>
</dbReference>
<dbReference type="InterPro" id="IPR018356">
    <property type="entry name" value="Tscrpt_reg_HTH_DeoR_CS"/>
</dbReference>
<dbReference type="PROSITE" id="PS00894">
    <property type="entry name" value="HTH_DEOR_1"/>
    <property type="match status" value="1"/>
</dbReference>
<protein>
    <submittedName>
        <fullName evidence="6">Glycerol-3-phosphate regulon repressor</fullName>
    </submittedName>
</protein>
<dbReference type="PRINTS" id="PR00037">
    <property type="entry name" value="HTHLACR"/>
</dbReference>
<gene>
    <name evidence="6" type="primary">glpR</name>
    <name evidence="6" type="ORF">PFRI_00060</name>
</gene>
<dbReference type="InterPro" id="IPR001034">
    <property type="entry name" value="DeoR_HTH"/>
</dbReference>
<dbReference type="Proteomes" id="UP000184514">
    <property type="component" value="Unassembled WGS sequence"/>
</dbReference>